<sequence>MKRLIFGLLGFVVVEVLIIIAVTAFMTFSNLKEATTGEAIVEALLLFVQHPITQLKALMNPLFIFLTGANALYMIWLQFTAKTKNTGWRVHEANAYHGSARWGKPREIVDDNHFLQAEREVQQAFFASLKEAKDNGGHDTRALSKQGIDSGEQR</sequence>
<proteinExistence type="predicted"/>
<keyword evidence="2" id="KW-0472">Membrane</keyword>
<keyword evidence="4" id="KW-1185">Reference proteome</keyword>
<protein>
    <submittedName>
        <fullName evidence="3">Uncharacterized protein</fullName>
    </submittedName>
</protein>
<keyword evidence="2" id="KW-0812">Transmembrane</keyword>
<comment type="caution">
    <text evidence="3">The sequence shown here is derived from an EMBL/GenBank/DDBJ whole genome shotgun (WGS) entry which is preliminary data.</text>
</comment>
<reference evidence="3" key="2">
    <citation type="submission" date="2020-09" db="EMBL/GenBank/DDBJ databases">
        <authorList>
            <person name="Sun Q."/>
            <person name="Zhou Y."/>
        </authorList>
    </citation>
    <scope>NUCLEOTIDE SEQUENCE</scope>
    <source>
        <strain evidence="3">CGMCC 1.15760</strain>
    </source>
</reference>
<dbReference type="RefSeq" id="WP_188615954.1">
    <property type="nucleotide sequence ID" value="NZ_BMJT01000017.1"/>
</dbReference>
<accession>A0A917GB29</accession>
<keyword evidence="2" id="KW-1133">Transmembrane helix</keyword>
<gene>
    <name evidence="3" type="ORF">GCM10007425_30660</name>
</gene>
<evidence type="ECO:0000256" key="2">
    <source>
        <dbReference type="SAM" id="Phobius"/>
    </source>
</evidence>
<evidence type="ECO:0000313" key="4">
    <source>
        <dbReference type="Proteomes" id="UP000616608"/>
    </source>
</evidence>
<evidence type="ECO:0000313" key="3">
    <source>
        <dbReference type="EMBL" id="GGG33831.1"/>
    </source>
</evidence>
<organism evidence="3 4">
    <name type="scientific">Lysinibacillus alkalisoli</name>
    <dbReference type="NCBI Taxonomy" id="1911548"/>
    <lineage>
        <taxon>Bacteria</taxon>
        <taxon>Bacillati</taxon>
        <taxon>Bacillota</taxon>
        <taxon>Bacilli</taxon>
        <taxon>Bacillales</taxon>
        <taxon>Bacillaceae</taxon>
        <taxon>Lysinibacillus</taxon>
    </lineage>
</organism>
<feature type="compositionally biased region" description="Basic and acidic residues" evidence="1">
    <location>
        <begin position="133"/>
        <end position="142"/>
    </location>
</feature>
<dbReference type="Proteomes" id="UP000616608">
    <property type="component" value="Unassembled WGS sequence"/>
</dbReference>
<name>A0A917GB29_9BACI</name>
<evidence type="ECO:0000256" key="1">
    <source>
        <dbReference type="SAM" id="MobiDB-lite"/>
    </source>
</evidence>
<dbReference type="AlphaFoldDB" id="A0A917GB29"/>
<feature type="transmembrane region" description="Helical" evidence="2">
    <location>
        <begin position="7"/>
        <end position="28"/>
    </location>
</feature>
<dbReference type="EMBL" id="BMJT01000017">
    <property type="protein sequence ID" value="GGG33831.1"/>
    <property type="molecule type" value="Genomic_DNA"/>
</dbReference>
<feature type="transmembrane region" description="Helical" evidence="2">
    <location>
        <begin position="58"/>
        <end position="79"/>
    </location>
</feature>
<feature type="region of interest" description="Disordered" evidence="1">
    <location>
        <begin position="133"/>
        <end position="154"/>
    </location>
</feature>
<reference evidence="3" key="1">
    <citation type="journal article" date="2014" name="Int. J. Syst. Evol. Microbiol.">
        <title>Complete genome sequence of Corynebacterium casei LMG S-19264T (=DSM 44701T), isolated from a smear-ripened cheese.</title>
        <authorList>
            <consortium name="US DOE Joint Genome Institute (JGI-PGF)"/>
            <person name="Walter F."/>
            <person name="Albersmeier A."/>
            <person name="Kalinowski J."/>
            <person name="Ruckert C."/>
        </authorList>
    </citation>
    <scope>NUCLEOTIDE SEQUENCE</scope>
    <source>
        <strain evidence="3">CGMCC 1.15760</strain>
    </source>
</reference>